<evidence type="ECO:0000256" key="1">
    <source>
        <dbReference type="SAM" id="MobiDB-lite"/>
    </source>
</evidence>
<proteinExistence type="predicted"/>
<protein>
    <submittedName>
        <fullName evidence="2">Uncharacterized protein</fullName>
    </submittedName>
</protein>
<evidence type="ECO:0000313" key="2">
    <source>
        <dbReference type="EMBL" id="CDZ97237.1"/>
    </source>
</evidence>
<feature type="compositionally biased region" description="Pro residues" evidence="1">
    <location>
        <begin position="289"/>
        <end position="300"/>
    </location>
</feature>
<dbReference type="EMBL" id="LN483167">
    <property type="protein sequence ID" value="CDZ97237.1"/>
    <property type="molecule type" value="Genomic_DNA"/>
</dbReference>
<feature type="compositionally biased region" description="Polar residues" evidence="1">
    <location>
        <begin position="1"/>
        <end position="11"/>
    </location>
</feature>
<feature type="compositionally biased region" description="Polar residues" evidence="1">
    <location>
        <begin position="309"/>
        <end position="328"/>
    </location>
</feature>
<sequence>MSNPIPISSAPSHPLPVPVPNTHQSSSSSRSFSHSYSHPYPFSQGSPGTSFSPTNPSPILSSALNMPGPPVGLSLTSSSFTQTRSFLGGAHPNTSLFYAAGSSPPAHLFPSTYTGPSSSSSSSSISTPASSARRSFSATSKPTLGLSLPSTSPHLPSTSSSSGSPPQKDCQWATAWASGINGSVAAGIKSPGLYGGSALADEDEDDDSLPGPLASSLPILTIPAASTAQKSLPQGPGPGPGAGPSSQTAGGPPTRRVSIAQPPQESSQRGQNVLRRLSLSSGSLLRPSIPAPSPITPPSSQPTTAISYSFPNATPGSGPSVQFSNSFEPAQHQPRPAEIKAPSVPSIGPRRKSVKSSGGKRAISPTGERMLVGHAGGGMF</sequence>
<feature type="region of interest" description="Disordered" evidence="1">
    <location>
        <begin position="1"/>
        <end position="77"/>
    </location>
</feature>
<feature type="region of interest" description="Disordered" evidence="1">
    <location>
        <begin position="197"/>
        <end position="216"/>
    </location>
</feature>
<feature type="compositionally biased region" description="Low complexity" evidence="1">
    <location>
        <begin position="25"/>
        <end position="43"/>
    </location>
</feature>
<organism evidence="2">
    <name type="scientific">Phaffia rhodozyma</name>
    <name type="common">Yeast</name>
    <name type="synonym">Xanthophyllomyces dendrorhous</name>
    <dbReference type="NCBI Taxonomy" id="264483"/>
    <lineage>
        <taxon>Eukaryota</taxon>
        <taxon>Fungi</taxon>
        <taxon>Dikarya</taxon>
        <taxon>Basidiomycota</taxon>
        <taxon>Agaricomycotina</taxon>
        <taxon>Tremellomycetes</taxon>
        <taxon>Cystofilobasidiales</taxon>
        <taxon>Mrakiaceae</taxon>
        <taxon>Phaffia</taxon>
    </lineage>
</organism>
<feature type="region of interest" description="Disordered" evidence="1">
    <location>
        <begin position="228"/>
        <end position="380"/>
    </location>
</feature>
<feature type="compositionally biased region" description="Low complexity" evidence="1">
    <location>
        <begin position="274"/>
        <end position="288"/>
    </location>
</feature>
<feature type="compositionally biased region" description="Polar residues" evidence="1">
    <location>
        <begin position="261"/>
        <end position="271"/>
    </location>
</feature>
<feature type="region of interest" description="Disordered" evidence="1">
    <location>
        <begin position="111"/>
        <end position="170"/>
    </location>
</feature>
<accession>A0A0F7SJX2</accession>
<feature type="compositionally biased region" description="Low complexity" evidence="1">
    <location>
        <begin position="111"/>
        <end position="166"/>
    </location>
</feature>
<dbReference type="AlphaFoldDB" id="A0A0F7SJX2"/>
<feature type="compositionally biased region" description="Low complexity" evidence="1">
    <location>
        <begin position="243"/>
        <end position="254"/>
    </location>
</feature>
<name>A0A0F7SJX2_PHARH</name>
<feature type="compositionally biased region" description="Polar residues" evidence="1">
    <location>
        <begin position="44"/>
        <end position="64"/>
    </location>
</feature>
<reference evidence="2" key="1">
    <citation type="submission" date="2014-08" db="EMBL/GenBank/DDBJ databases">
        <authorList>
            <person name="Sharma Rahul"/>
            <person name="Thines Marco"/>
        </authorList>
    </citation>
    <scope>NUCLEOTIDE SEQUENCE</scope>
</reference>